<dbReference type="InterPro" id="IPR050767">
    <property type="entry name" value="Sel1_AlgK"/>
</dbReference>
<evidence type="ECO:0000313" key="2">
    <source>
        <dbReference type="Proteomes" id="UP000557872"/>
    </source>
</evidence>
<dbReference type="Proteomes" id="UP000557872">
    <property type="component" value="Unassembled WGS sequence"/>
</dbReference>
<protein>
    <submittedName>
        <fullName evidence="1">Sel1 repeat family protein</fullName>
    </submittedName>
</protein>
<sequence length="285" mass="32524">MSKLPDTYFSLFQQQVDACQIADRDEHAQTRRKLNREIRECISALKQVANEEDPEVWYALGHASTFFEKNISQANHWYQKAADAGHTQAITKMGNRLRQSQHPEDQEQSRQWLTQAAKQGDAYAMLCIGFAHRDGKGVSKNLQEAKNWFIKALDAGEPSAPEQLADLLHKHLHDPAQALPYYLKAQQHGVSCHEALAEIYNTRGTTAYNPHKAKDHYEILLRRGQKSAPWVMLELAKLHASGQVSDNGVTHARKWLYQIITQCPKSLSTRKKAERLLEKLDESLF</sequence>
<name>A0A851GPB9_9BACT</name>
<comment type="caution">
    <text evidence="1">The sequence shown here is derived from an EMBL/GenBank/DDBJ whole genome shotgun (WGS) entry which is preliminary data.</text>
</comment>
<dbReference type="SUPFAM" id="SSF81901">
    <property type="entry name" value="HCP-like"/>
    <property type="match status" value="1"/>
</dbReference>
<dbReference type="PANTHER" id="PTHR11102:SF160">
    <property type="entry name" value="ERAD-ASSOCIATED E3 UBIQUITIN-PROTEIN LIGASE COMPONENT HRD3"/>
    <property type="match status" value="1"/>
</dbReference>
<dbReference type="InterPro" id="IPR006597">
    <property type="entry name" value="Sel1-like"/>
</dbReference>
<dbReference type="AlphaFoldDB" id="A0A851GPB9"/>
<dbReference type="PANTHER" id="PTHR11102">
    <property type="entry name" value="SEL-1-LIKE PROTEIN"/>
    <property type="match status" value="1"/>
</dbReference>
<dbReference type="Gene3D" id="1.25.40.10">
    <property type="entry name" value="Tetratricopeptide repeat domain"/>
    <property type="match status" value="1"/>
</dbReference>
<dbReference type="EMBL" id="JACBAZ010000006">
    <property type="protein sequence ID" value="NWK56867.1"/>
    <property type="molecule type" value="Genomic_DNA"/>
</dbReference>
<reference evidence="1 2" key="1">
    <citation type="submission" date="2020-07" db="EMBL/GenBank/DDBJ databases">
        <title>Roseicoccus Jingziensis gen. nov., sp. nov., isolated from coastal seawater.</title>
        <authorList>
            <person name="Feng X."/>
        </authorList>
    </citation>
    <scope>NUCLEOTIDE SEQUENCE [LARGE SCALE GENOMIC DNA]</scope>
    <source>
        <strain evidence="1 2">N1E253</strain>
    </source>
</reference>
<gene>
    <name evidence="1" type="ORF">HW115_14685</name>
</gene>
<evidence type="ECO:0000313" key="1">
    <source>
        <dbReference type="EMBL" id="NWK56867.1"/>
    </source>
</evidence>
<dbReference type="Pfam" id="PF08238">
    <property type="entry name" value="Sel1"/>
    <property type="match status" value="3"/>
</dbReference>
<accession>A0A851GPB9</accession>
<proteinExistence type="predicted"/>
<dbReference type="SMART" id="SM00671">
    <property type="entry name" value="SEL1"/>
    <property type="match status" value="4"/>
</dbReference>
<keyword evidence="2" id="KW-1185">Reference proteome</keyword>
<organism evidence="1 2">
    <name type="scientific">Oceaniferula marina</name>
    <dbReference type="NCBI Taxonomy" id="2748318"/>
    <lineage>
        <taxon>Bacteria</taxon>
        <taxon>Pseudomonadati</taxon>
        <taxon>Verrucomicrobiota</taxon>
        <taxon>Verrucomicrobiia</taxon>
        <taxon>Verrucomicrobiales</taxon>
        <taxon>Verrucomicrobiaceae</taxon>
        <taxon>Oceaniferula</taxon>
    </lineage>
</organism>
<dbReference type="InterPro" id="IPR011990">
    <property type="entry name" value="TPR-like_helical_dom_sf"/>
</dbReference>
<dbReference type="RefSeq" id="WP_178933698.1">
    <property type="nucleotide sequence ID" value="NZ_JACBAZ010000006.1"/>
</dbReference>